<organism evidence="8 9">
    <name type="scientific">Dichomitus squalens</name>
    <dbReference type="NCBI Taxonomy" id="114155"/>
    <lineage>
        <taxon>Eukaryota</taxon>
        <taxon>Fungi</taxon>
        <taxon>Dikarya</taxon>
        <taxon>Basidiomycota</taxon>
        <taxon>Agaricomycotina</taxon>
        <taxon>Agaricomycetes</taxon>
        <taxon>Polyporales</taxon>
        <taxon>Polyporaceae</taxon>
        <taxon>Dichomitus</taxon>
    </lineage>
</organism>
<keyword evidence="6" id="KW-0472">Membrane</keyword>
<gene>
    <name evidence="8" type="ORF">BD310DRAFT_926515</name>
</gene>
<dbReference type="PANTHER" id="PTHR43731:SF14">
    <property type="entry name" value="PRESENILIN-ASSOCIATED RHOMBOID-LIKE PROTEIN, MITOCHONDRIAL"/>
    <property type="match status" value="1"/>
</dbReference>
<dbReference type="Proteomes" id="UP000292082">
    <property type="component" value="Unassembled WGS sequence"/>
</dbReference>
<dbReference type="SUPFAM" id="SSF144091">
    <property type="entry name" value="Rhomboid-like"/>
    <property type="match status" value="1"/>
</dbReference>
<evidence type="ECO:0000313" key="9">
    <source>
        <dbReference type="Proteomes" id="UP000292082"/>
    </source>
</evidence>
<keyword evidence="4" id="KW-0378">Hydrolase</keyword>
<evidence type="ECO:0000256" key="5">
    <source>
        <dbReference type="ARBA" id="ARBA00022989"/>
    </source>
</evidence>
<keyword evidence="5" id="KW-1133">Transmembrane helix</keyword>
<feature type="domain" description="Peptidase S54 rhomboid" evidence="7">
    <location>
        <begin position="164"/>
        <end position="307"/>
    </location>
</feature>
<dbReference type="STRING" id="114155.A0A4Q9P6W5"/>
<name>A0A4Q9P6W5_9APHY</name>
<evidence type="ECO:0000313" key="8">
    <source>
        <dbReference type="EMBL" id="TBU58767.1"/>
    </source>
</evidence>
<dbReference type="OMA" id="VFLAWQY"/>
<dbReference type="AlphaFoldDB" id="A0A4Q9P6W5"/>
<dbReference type="EMBL" id="ML145121">
    <property type="protein sequence ID" value="TBU58767.1"/>
    <property type="molecule type" value="Genomic_DNA"/>
</dbReference>
<evidence type="ECO:0000259" key="7">
    <source>
        <dbReference type="Pfam" id="PF01694"/>
    </source>
</evidence>
<evidence type="ECO:0000256" key="3">
    <source>
        <dbReference type="ARBA" id="ARBA00022692"/>
    </source>
</evidence>
<comment type="similarity">
    <text evidence="2">Belongs to the peptidase S54 family.</text>
</comment>
<sequence>MKRSLLSISPLLSSARLCSGPLQHGTWLGPRICTSVRHSTLSTGALRQPLTLLRTPPSVSQGYSVLRFVAGTLLRATHRSGLNRSSRGGSGGYGGGPNGPWQRFRDRLNAIPGNVLFWGIIGLNGVVFVSWQWAWAKYKSMGDASSYIWMRNHFIASADNIKAGRWYTLLTACFSHADTSHILFNGFTFYFVAPLVISILGNAGFLSLYLGGGIVSSLAGIAWRNYKQGNQPSGSYGASGAIYSVISFFACVAPTATFYLFGVLPLPAWGVVTGIFLWDGYSAMNEHRLGTDTAGHIGGLLAGIGYFIAKRFRVF</sequence>
<keyword evidence="3" id="KW-0812">Transmembrane</keyword>
<reference evidence="8 9" key="1">
    <citation type="submission" date="2019-01" db="EMBL/GenBank/DDBJ databases">
        <title>Draft genome sequences of three monokaryotic isolates of the white-rot basidiomycete fungus Dichomitus squalens.</title>
        <authorList>
            <consortium name="DOE Joint Genome Institute"/>
            <person name="Lopez S.C."/>
            <person name="Andreopoulos B."/>
            <person name="Pangilinan J."/>
            <person name="Lipzen A."/>
            <person name="Riley R."/>
            <person name="Ahrendt S."/>
            <person name="Ng V."/>
            <person name="Barry K."/>
            <person name="Daum C."/>
            <person name="Grigoriev I.V."/>
            <person name="Hilden K.S."/>
            <person name="Makela M.R."/>
            <person name="de Vries R.P."/>
        </authorList>
    </citation>
    <scope>NUCLEOTIDE SEQUENCE [LARGE SCALE GENOMIC DNA]</scope>
    <source>
        <strain evidence="8 9">CBS 464.89</strain>
    </source>
</reference>
<evidence type="ECO:0000256" key="4">
    <source>
        <dbReference type="ARBA" id="ARBA00022801"/>
    </source>
</evidence>
<dbReference type="Pfam" id="PF01694">
    <property type="entry name" value="Rhomboid"/>
    <property type="match status" value="1"/>
</dbReference>
<dbReference type="Gene3D" id="1.20.1540.10">
    <property type="entry name" value="Rhomboid-like"/>
    <property type="match status" value="1"/>
</dbReference>
<dbReference type="InterPro" id="IPR022764">
    <property type="entry name" value="Peptidase_S54_rhomboid_dom"/>
</dbReference>
<dbReference type="GO" id="GO:0004252">
    <property type="term" value="F:serine-type endopeptidase activity"/>
    <property type="evidence" value="ECO:0007669"/>
    <property type="project" value="InterPro"/>
</dbReference>
<keyword evidence="9" id="KW-1185">Reference proteome</keyword>
<comment type="subcellular location">
    <subcellularLocation>
        <location evidence="1">Membrane</location>
        <topology evidence="1">Multi-pass membrane protein</topology>
    </subcellularLocation>
</comment>
<dbReference type="InterPro" id="IPR035952">
    <property type="entry name" value="Rhomboid-like_sf"/>
</dbReference>
<evidence type="ECO:0000256" key="1">
    <source>
        <dbReference type="ARBA" id="ARBA00004141"/>
    </source>
</evidence>
<dbReference type="PANTHER" id="PTHR43731">
    <property type="entry name" value="RHOMBOID PROTEASE"/>
    <property type="match status" value="1"/>
</dbReference>
<evidence type="ECO:0000256" key="6">
    <source>
        <dbReference type="ARBA" id="ARBA00023136"/>
    </source>
</evidence>
<dbReference type="GO" id="GO:0016020">
    <property type="term" value="C:membrane"/>
    <property type="evidence" value="ECO:0007669"/>
    <property type="project" value="UniProtKB-SubCell"/>
</dbReference>
<proteinExistence type="inferred from homology"/>
<evidence type="ECO:0000256" key="2">
    <source>
        <dbReference type="ARBA" id="ARBA00009045"/>
    </source>
</evidence>
<dbReference type="InterPro" id="IPR050925">
    <property type="entry name" value="Rhomboid_protease_S54"/>
</dbReference>
<dbReference type="GO" id="GO:0006465">
    <property type="term" value="P:signal peptide processing"/>
    <property type="evidence" value="ECO:0007669"/>
    <property type="project" value="TreeGrafter"/>
</dbReference>
<accession>A0A4Q9P6W5</accession>
<protein>
    <submittedName>
        <fullName evidence="8">Rhomboid-domain-containing protein</fullName>
    </submittedName>
</protein>